<gene>
    <name evidence="2" type="ORF">METZ01_LOCUS485213</name>
</gene>
<feature type="region of interest" description="Disordered" evidence="1">
    <location>
        <begin position="1"/>
        <end position="20"/>
    </location>
</feature>
<protein>
    <submittedName>
        <fullName evidence="2">Uncharacterized protein</fullName>
    </submittedName>
</protein>
<reference evidence="2" key="1">
    <citation type="submission" date="2018-05" db="EMBL/GenBank/DDBJ databases">
        <authorList>
            <person name="Lanie J.A."/>
            <person name="Ng W.-L."/>
            <person name="Kazmierczak K.M."/>
            <person name="Andrzejewski T.M."/>
            <person name="Davidsen T.M."/>
            <person name="Wayne K.J."/>
            <person name="Tettelin H."/>
            <person name="Glass J.I."/>
            <person name="Rusch D."/>
            <person name="Podicherti R."/>
            <person name="Tsui H.-C.T."/>
            <person name="Winkler M.E."/>
        </authorList>
    </citation>
    <scope>NUCLEOTIDE SEQUENCE</scope>
</reference>
<feature type="region of interest" description="Disordered" evidence="1">
    <location>
        <begin position="55"/>
        <end position="80"/>
    </location>
</feature>
<accession>A0A383CJY3</accession>
<dbReference type="EMBL" id="UINC01209368">
    <property type="protein sequence ID" value="SVE32359.1"/>
    <property type="molecule type" value="Genomic_DNA"/>
</dbReference>
<sequence>MKGNMSFTEEQQSYIDNTLIPERLTRLRKQMEKSVDAQANQEERDELTKYRQAEAERLSAEEAEKQKQAEERGEFQRILEEKDSAYSKTLDELNQALDTERRSSERMFLSNSLQSSLARSKGGILPNMINIAATQLEVGTPLLPNSDDLYRATAVKNEDSGYRVSLTDTNGHSALNDKGEDLSLDEAVELFLDRHPAFIPANVRNGGSGSHNSRMTQADSLRKDYETAMEKAGK</sequence>
<dbReference type="AlphaFoldDB" id="A0A383CJY3"/>
<organism evidence="2">
    <name type="scientific">marine metagenome</name>
    <dbReference type="NCBI Taxonomy" id="408172"/>
    <lineage>
        <taxon>unclassified sequences</taxon>
        <taxon>metagenomes</taxon>
        <taxon>ecological metagenomes</taxon>
    </lineage>
</organism>
<feature type="compositionally biased region" description="Basic and acidic residues" evidence="1">
    <location>
        <begin position="220"/>
        <end position="234"/>
    </location>
</feature>
<proteinExistence type="predicted"/>
<evidence type="ECO:0000256" key="1">
    <source>
        <dbReference type="SAM" id="MobiDB-lite"/>
    </source>
</evidence>
<evidence type="ECO:0000313" key="2">
    <source>
        <dbReference type="EMBL" id="SVE32359.1"/>
    </source>
</evidence>
<feature type="non-terminal residue" evidence="2">
    <location>
        <position position="234"/>
    </location>
</feature>
<feature type="compositionally biased region" description="Polar residues" evidence="1">
    <location>
        <begin position="1"/>
        <end position="16"/>
    </location>
</feature>
<feature type="compositionally biased region" description="Polar residues" evidence="1">
    <location>
        <begin position="210"/>
        <end position="219"/>
    </location>
</feature>
<name>A0A383CJY3_9ZZZZ</name>
<feature type="region of interest" description="Disordered" evidence="1">
    <location>
        <begin position="202"/>
        <end position="234"/>
    </location>
</feature>